<comment type="caution">
    <text evidence="19">The sequence shown here is derived from an EMBL/GenBank/DDBJ whole genome shotgun (WGS) entry which is preliminary data.</text>
</comment>
<evidence type="ECO:0000256" key="12">
    <source>
        <dbReference type="ARBA" id="ARBA00022842"/>
    </source>
</evidence>
<dbReference type="EC" id="2.7.7.41" evidence="6"/>
<dbReference type="PANTHER" id="PTHR13619">
    <property type="entry name" value="PHOSPHATIDATE CYTIDYLYLTRANSFERASE, MITOCHONDRIAL"/>
    <property type="match status" value="1"/>
</dbReference>
<evidence type="ECO:0000256" key="9">
    <source>
        <dbReference type="ARBA" id="ARBA00022679"/>
    </source>
</evidence>
<dbReference type="GO" id="GO:0004605">
    <property type="term" value="F:phosphatidate cytidylyltransferase activity"/>
    <property type="evidence" value="ECO:0007669"/>
    <property type="project" value="UniProtKB-EC"/>
</dbReference>
<comment type="cofactor">
    <cofactor evidence="1">
        <name>Mg(2+)</name>
        <dbReference type="ChEBI" id="CHEBI:18420"/>
    </cofactor>
</comment>
<gene>
    <name evidence="19" type="primary">TAM41</name>
    <name evidence="19" type="ORF">HK100_002956</name>
</gene>
<evidence type="ECO:0000256" key="6">
    <source>
        <dbReference type="ARBA" id="ARBA00012487"/>
    </source>
</evidence>
<comment type="pathway">
    <text evidence="3">Phospholipid metabolism; CDP-diacylglycerol biosynthesis; CDP-diacylglycerol from sn-glycerol 3-phosphate: step 3/3.</text>
</comment>
<keyword evidence="17" id="KW-1208">Phospholipid metabolism</keyword>
<evidence type="ECO:0000256" key="11">
    <source>
        <dbReference type="ARBA" id="ARBA00022792"/>
    </source>
</evidence>
<evidence type="ECO:0000256" key="17">
    <source>
        <dbReference type="ARBA" id="ARBA00023264"/>
    </source>
</evidence>
<evidence type="ECO:0000256" key="5">
    <source>
        <dbReference type="ARBA" id="ARBA00005458"/>
    </source>
</evidence>
<evidence type="ECO:0000313" key="19">
    <source>
        <dbReference type="EMBL" id="KAJ3110678.1"/>
    </source>
</evidence>
<proteinExistence type="inferred from homology"/>
<accession>A0AAD5SW81</accession>
<evidence type="ECO:0000256" key="1">
    <source>
        <dbReference type="ARBA" id="ARBA00001946"/>
    </source>
</evidence>
<keyword evidence="10" id="KW-0548">Nucleotidyltransferase</keyword>
<evidence type="ECO:0000256" key="8">
    <source>
        <dbReference type="ARBA" id="ARBA00022516"/>
    </source>
</evidence>
<keyword evidence="11" id="KW-0999">Mitochondrion inner membrane</keyword>
<keyword evidence="13" id="KW-0443">Lipid metabolism</keyword>
<dbReference type="AlphaFoldDB" id="A0AAD5SW81"/>
<keyword evidence="20" id="KW-1185">Reference proteome</keyword>
<dbReference type="GO" id="GO:0016024">
    <property type="term" value="P:CDP-diacylglycerol biosynthetic process"/>
    <property type="evidence" value="ECO:0007669"/>
    <property type="project" value="TreeGrafter"/>
</dbReference>
<evidence type="ECO:0000256" key="3">
    <source>
        <dbReference type="ARBA" id="ARBA00005119"/>
    </source>
</evidence>
<keyword evidence="15" id="KW-0472">Membrane</keyword>
<dbReference type="EMBL" id="JADGJH010001704">
    <property type="protein sequence ID" value="KAJ3110678.1"/>
    <property type="molecule type" value="Genomic_DNA"/>
</dbReference>
<evidence type="ECO:0000256" key="16">
    <source>
        <dbReference type="ARBA" id="ARBA00023209"/>
    </source>
</evidence>
<keyword evidence="8" id="KW-0444">Lipid biosynthesis</keyword>
<evidence type="ECO:0000313" key="20">
    <source>
        <dbReference type="Proteomes" id="UP001211907"/>
    </source>
</evidence>
<dbReference type="Pfam" id="PF09139">
    <property type="entry name" value="Tam41_Mmp37"/>
    <property type="match status" value="1"/>
</dbReference>
<dbReference type="PANTHER" id="PTHR13619:SF0">
    <property type="entry name" value="PHOSPHATIDATE CYTIDYLYLTRANSFERASE, MITOCHONDRIAL"/>
    <property type="match status" value="1"/>
</dbReference>
<evidence type="ECO:0000256" key="4">
    <source>
        <dbReference type="ARBA" id="ARBA00005189"/>
    </source>
</evidence>
<comment type="pathway">
    <text evidence="4">Lipid metabolism.</text>
</comment>
<keyword evidence="16" id="KW-0594">Phospholipid biosynthesis</keyword>
<reference evidence="19" key="1">
    <citation type="submission" date="2020-05" db="EMBL/GenBank/DDBJ databases">
        <title>Phylogenomic resolution of chytrid fungi.</title>
        <authorList>
            <person name="Stajich J.E."/>
            <person name="Amses K."/>
            <person name="Simmons R."/>
            <person name="Seto K."/>
            <person name="Myers J."/>
            <person name="Bonds A."/>
            <person name="Quandt C.A."/>
            <person name="Barry K."/>
            <person name="Liu P."/>
            <person name="Grigoriev I."/>
            <person name="Longcore J.E."/>
            <person name="James T.Y."/>
        </authorList>
    </citation>
    <scope>NUCLEOTIDE SEQUENCE</scope>
    <source>
        <strain evidence="19">JEL0513</strain>
    </source>
</reference>
<evidence type="ECO:0000256" key="18">
    <source>
        <dbReference type="ARBA" id="ARBA00029893"/>
    </source>
</evidence>
<keyword evidence="12" id="KW-0460">Magnesium</keyword>
<keyword evidence="9" id="KW-0808">Transferase</keyword>
<dbReference type="Proteomes" id="UP001211907">
    <property type="component" value="Unassembled WGS sequence"/>
</dbReference>
<dbReference type="PIRSF" id="PIRSF028840">
    <property type="entry name" value="Mmp37"/>
    <property type="match status" value="1"/>
</dbReference>
<evidence type="ECO:0000256" key="14">
    <source>
        <dbReference type="ARBA" id="ARBA00023128"/>
    </source>
</evidence>
<evidence type="ECO:0000256" key="13">
    <source>
        <dbReference type="ARBA" id="ARBA00023098"/>
    </source>
</evidence>
<dbReference type="InterPro" id="IPR015222">
    <property type="entry name" value="Tam41"/>
</dbReference>
<evidence type="ECO:0000256" key="15">
    <source>
        <dbReference type="ARBA" id="ARBA00023136"/>
    </source>
</evidence>
<protein>
    <recommendedName>
        <fullName evidence="7">Phosphatidate cytidylyltransferase, mitochondrial</fullName>
        <ecNumber evidence="6">2.7.7.41</ecNumber>
    </recommendedName>
    <alternativeName>
        <fullName evidence="18">CDP-diacylglycerol synthase</fullName>
    </alternativeName>
</protein>
<comment type="similarity">
    <text evidence="5">Belongs to the TAM41 family.</text>
</comment>
<sequence>MRLFSRNICGWIVRINPTKFSVRRYSIETESKVDKFDVWADEKLAGLLAGFDAPIRFAAGYGSGVFKQIGYSDTNKGPTKPPMVDLIFGVSHPEHWHDLNLKQNPDHYSFVSKFGAKSIAYLQQHAGARMYFNPDVTLQGMRIKYGVISMNDLIHDLNNWSNFYVSGRMQKPIKILRGDSRVKLSNDENLTNAMRVTLLTLPEYFTERQLYIAIVGLSYLGDFRMTFGENPKKIENIVNAQMSHLRFLYRPIFEKLAVHFKNIPEGLKNLEIDTDLVFQQDYDVKKRGNLLLSLPKNVRERVLKAWKVEIGENFAIESSNSLGNISLFQNACERANLNVLPSLI</sequence>
<organism evidence="19 20">
    <name type="scientific">Physocladia obscura</name>
    <dbReference type="NCBI Taxonomy" id="109957"/>
    <lineage>
        <taxon>Eukaryota</taxon>
        <taxon>Fungi</taxon>
        <taxon>Fungi incertae sedis</taxon>
        <taxon>Chytridiomycota</taxon>
        <taxon>Chytridiomycota incertae sedis</taxon>
        <taxon>Chytridiomycetes</taxon>
        <taxon>Chytridiales</taxon>
        <taxon>Chytriomycetaceae</taxon>
        <taxon>Physocladia</taxon>
    </lineage>
</organism>
<evidence type="ECO:0000256" key="10">
    <source>
        <dbReference type="ARBA" id="ARBA00022695"/>
    </source>
</evidence>
<comment type="subcellular location">
    <subcellularLocation>
        <location evidence="2">Mitochondrion inner membrane</location>
        <topology evidence="2">Peripheral membrane protein</topology>
        <orientation evidence="2">Matrix side</orientation>
    </subcellularLocation>
</comment>
<evidence type="ECO:0000256" key="7">
    <source>
        <dbReference type="ARBA" id="ARBA00018337"/>
    </source>
</evidence>
<name>A0AAD5SW81_9FUNG</name>
<evidence type="ECO:0000256" key="2">
    <source>
        <dbReference type="ARBA" id="ARBA00004443"/>
    </source>
</evidence>
<dbReference type="GO" id="GO:0032049">
    <property type="term" value="P:cardiolipin biosynthetic process"/>
    <property type="evidence" value="ECO:0007669"/>
    <property type="project" value="InterPro"/>
</dbReference>
<dbReference type="GO" id="GO:0005743">
    <property type="term" value="C:mitochondrial inner membrane"/>
    <property type="evidence" value="ECO:0007669"/>
    <property type="project" value="UniProtKB-SubCell"/>
</dbReference>
<keyword evidence="14" id="KW-0496">Mitochondrion</keyword>